<reference evidence="3 4" key="1">
    <citation type="submission" date="2024-02" db="EMBL/GenBank/DDBJ databases">
        <title>De novo assembly and annotation of 12 fungi associated with fruit tree decline syndrome in Ontario, Canada.</title>
        <authorList>
            <person name="Sulman M."/>
            <person name="Ellouze W."/>
            <person name="Ilyukhin E."/>
        </authorList>
    </citation>
    <scope>NUCLEOTIDE SEQUENCE [LARGE SCALE GENOMIC DNA]</scope>
    <source>
        <strain evidence="3 4">M11/M66-122</strain>
    </source>
</reference>
<feature type="compositionally biased region" description="Acidic residues" evidence="1">
    <location>
        <begin position="43"/>
        <end position="56"/>
    </location>
</feature>
<protein>
    <recommendedName>
        <fullName evidence="2">DUF6589 domain-containing protein</fullName>
    </recommendedName>
</protein>
<dbReference type="Pfam" id="PF20231">
    <property type="entry name" value="DUF6589"/>
    <property type="match status" value="1"/>
</dbReference>
<feature type="compositionally biased region" description="Low complexity" evidence="1">
    <location>
        <begin position="25"/>
        <end position="41"/>
    </location>
</feature>
<comment type="caution">
    <text evidence="3">The sequence shown here is derived from an EMBL/GenBank/DDBJ whole genome shotgun (WGS) entry which is preliminary data.</text>
</comment>
<dbReference type="AlphaFoldDB" id="A0AAN9US16"/>
<accession>A0AAN9US16</accession>
<feature type="compositionally biased region" description="Polar residues" evidence="1">
    <location>
        <begin position="15"/>
        <end position="24"/>
    </location>
</feature>
<evidence type="ECO:0000313" key="3">
    <source>
        <dbReference type="EMBL" id="KAK7752206.1"/>
    </source>
</evidence>
<proteinExistence type="predicted"/>
<evidence type="ECO:0000313" key="4">
    <source>
        <dbReference type="Proteomes" id="UP001320420"/>
    </source>
</evidence>
<evidence type="ECO:0000256" key="1">
    <source>
        <dbReference type="SAM" id="MobiDB-lite"/>
    </source>
</evidence>
<name>A0AAN9US16_9PEZI</name>
<feature type="domain" description="DUF6589" evidence="2">
    <location>
        <begin position="405"/>
        <end position="778"/>
    </location>
</feature>
<dbReference type="InterPro" id="IPR046496">
    <property type="entry name" value="DUF6589"/>
</dbReference>
<dbReference type="Proteomes" id="UP001320420">
    <property type="component" value="Unassembled WGS sequence"/>
</dbReference>
<feature type="region of interest" description="Disordered" evidence="1">
    <location>
        <begin position="1"/>
        <end position="63"/>
    </location>
</feature>
<organism evidence="3 4">
    <name type="scientific">Diatrype stigma</name>
    <dbReference type="NCBI Taxonomy" id="117547"/>
    <lineage>
        <taxon>Eukaryota</taxon>
        <taxon>Fungi</taxon>
        <taxon>Dikarya</taxon>
        <taxon>Ascomycota</taxon>
        <taxon>Pezizomycotina</taxon>
        <taxon>Sordariomycetes</taxon>
        <taxon>Xylariomycetidae</taxon>
        <taxon>Xylariales</taxon>
        <taxon>Diatrypaceae</taxon>
        <taxon>Diatrype</taxon>
    </lineage>
</organism>
<dbReference type="EMBL" id="JAKJXP020000040">
    <property type="protein sequence ID" value="KAK7752206.1"/>
    <property type="molecule type" value="Genomic_DNA"/>
</dbReference>
<gene>
    <name evidence="3" type="ORF">SLS62_005740</name>
</gene>
<sequence>MESSDVDLTDPPTDVLSSELSEIPSQQRSQQQSESQASRQEVSPDELEGLDDDQSDLSEAYPEEIVPKTTNLWKNLRDANRYAIQQGDEAKQYNLKAFLSRWVENSTRRKQLADALSLPEIQEALATQGLAVISTDPDAKPIPGSFSTRTVRREMQSLIREPPFGDFEPHKDLSDEDITIAKVCSTEWLQKTLEQGWPTLKEKAPTMVTFLTQLLRNQDDSYKDVVEMTSNEGDKGYIYLLAALLLRGYARNTSRFLRMVLGLYMLANGTPRRVIDTLSGLGIVFSYTTLNNKLSEMAKQAEKNIKRVAHDPTGVIVYDNFNFLNKVRELVGGKQAQMINLTTSCLVSCPELQGPLSQRSLNLKQPFTRSMILKYLLPRPPSLDKVSKYLVKFSIMKLIYPDEKDKLPKFPAVQCVNYKESPYLQLGAIFEDEGTVEGVYKLHEELWKRRLEFKEFDDRLTLIYGDQKTTSFIRRIKQSQLEASDLWEQKKWMLPIPAFFHVELNYIEMLFRNFWDAGKEKSSAVIKADVDFFQRGRHINKKDLKYHQTVPLLVHGFTARILAFVIHGLRIRGVLAEDQITIEGIKEAIITHEGFLDVILEETWSKVFTKEGWTGRYPGVDDDHIDLEFRSQCRLMQCVEIFLTIHEAVRQGDFGLLRDIIPQLPIIFWGGRSFNYGPEMLYFAWLLHPDVCHDGATRDAILKGGLIRCITAGSKYKAIDLMLEHINAVYAIDIKHNKNSTHDLRSTFSRLALNGNYLATIRKSVERTLSATYSKGTHKPGDAFTDIMSYACKLYKDGVTQVGQNIHNDAYDAPDIFERGQQLLLQKLADFNDAIPEPVDAADQRAIPGVNAAGGTDDDIIDWGDEGERLFDAADEAEAEDFWSHGLGDLSSA</sequence>
<keyword evidence="4" id="KW-1185">Reference proteome</keyword>
<evidence type="ECO:0000259" key="2">
    <source>
        <dbReference type="Pfam" id="PF20231"/>
    </source>
</evidence>